<evidence type="ECO:0000256" key="3">
    <source>
        <dbReference type="PROSITE-ProRule" id="PRU00335"/>
    </source>
</evidence>
<dbReference type="SUPFAM" id="SSF46689">
    <property type="entry name" value="Homeodomain-like"/>
    <property type="match status" value="1"/>
</dbReference>
<dbReference type="OrthoDB" id="9780939at2"/>
<evidence type="ECO:0000256" key="2">
    <source>
        <dbReference type="ARBA" id="ARBA00023125"/>
    </source>
</evidence>
<reference evidence="5 6" key="1">
    <citation type="submission" date="2018-05" db="EMBL/GenBank/DDBJ databases">
        <title>Genomic analysis of Gracilibacillus dipsosauri DD1 reveals novel features of a salt-tolerant amylase.</title>
        <authorList>
            <person name="Deutch C.E."/>
            <person name="Yang S."/>
        </authorList>
    </citation>
    <scope>NUCLEOTIDE SEQUENCE [LARGE SCALE GENOMIC DNA]</scope>
    <source>
        <strain evidence="5 6">DD1</strain>
    </source>
</reference>
<accession>A0A317KV77</accession>
<dbReference type="GO" id="GO:0003677">
    <property type="term" value="F:DNA binding"/>
    <property type="evidence" value="ECO:0007669"/>
    <property type="project" value="UniProtKB-UniRule"/>
</dbReference>
<dbReference type="InterPro" id="IPR050624">
    <property type="entry name" value="HTH-type_Tx_Regulator"/>
</dbReference>
<proteinExistence type="predicted"/>
<dbReference type="Pfam" id="PF00440">
    <property type="entry name" value="TetR_N"/>
    <property type="match status" value="1"/>
</dbReference>
<dbReference type="InterPro" id="IPR023772">
    <property type="entry name" value="DNA-bd_HTH_TetR-type_CS"/>
</dbReference>
<dbReference type="PANTHER" id="PTHR43479">
    <property type="entry name" value="ACREF/ENVCD OPERON REPRESSOR-RELATED"/>
    <property type="match status" value="1"/>
</dbReference>
<evidence type="ECO:0000259" key="4">
    <source>
        <dbReference type="PROSITE" id="PS50977"/>
    </source>
</evidence>
<dbReference type="EMBL" id="QGTD01000018">
    <property type="protein sequence ID" value="PWU67325.1"/>
    <property type="molecule type" value="Genomic_DNA"/>
</dbReference>
<dbReference type="Gene3D" id="1.10.10.60">
    <property type="entry name" value="Homeodomain-like"/>
    <property type="match status" value="1"/>
</dbReference>
<dbReference type="AlphaFoldDB" id="A0A317KV77"/>
<keyword evidence="6" id="KW-1185">Reference proteome</keyword>
<dbReference type="Gene3D" id="1.10.357.10">
    <property type="entry name" value="Tetracycline Repressor, domain 2"/>
    <property type="match status" value="1"/>
</dbReference>
<keyword evidence="1" id="KW-0678">Repressor</keyword>
<evidence type="ECO:0000313" key="6">
    <source>
        <dbReference type="Proteomes" id="UP000245624"/>
    </source>
</evidence>
<comment type="caution">
    <text evidence="5">The sequence shown here is derived from an EMBL/GenBank/DDBJ whole genome shotgun (WGS) entry which is preliminary data.</text>
</comment>
<evidence type="ECO:0000313" key="5">
    <source>
        <dbReference type="EMBL" id="PWU67325.1"/>
    </source>
</evidence>
<dbReference type="InterPro" id="IPR036271">
    <property type="entry name" value="Tet_transcr_reg_TetR-rel_C_sf"/>
</dbReference>
<dbReference type="PRINTS" id="PR00455">
    <property type="entry name" value="HTHTETR"/>
</dbReference>
<dbReference type="PANTHER" id="PTHR43479:SF11">
    <property type="entry name" value="ACREF_ENVCD OPERON REPRESSOR-RELATED"/>
    <property type="match status" value="1"/>
</dbReference>
<dbReference type="PROSITE" id="PS50977">
    <property type="entry name" value="HTH_TETR_2"/>
    <property type="match status" value="1"/>
</dbReference>
<organism evidence="5 6">
    <name type="scientific">Gracilibacillus dipsosauri</name>
    <dbReference type="NCBI Taxonomy" id="178340"/>
    <lineage>
        <taxon>Bacteria</taxon>
        <taxon>Bacillati</taxon>
        <taxon>Bacillota</taxon>
        <taxon>Bacilli</taxon>
        <taxon>Bacillales</taxon>
        <taxon>Bacillaceae</taxon>
        <taxon>Gracilibacillus</taxon>
    </lineage>
</organism>
<protein>
    <submittedName>
        <fullName evidence="5">TetR/AcrR family transcriptional regulator</fullName>
    </submittedName>
</protein>
<feature type="domain" description="HTH tetR-type" evidence="4">
    <location>
        <begin position="12"/>
        <end position="72"/>
    </location>
</feature>
<dbReference type="InterPro" id="IPR001647">
    <property type="entry name" value="HTH_TetR"/>
</dbReference>
<keyword evidence="2 3" id="KW-0238">DNA-binding</keyword>
<dbReference type="PROSITE" id="PS01081">
    <property type="entry name" value="HTH_TETR_1"/>
    <property type="match status" value="1"/>
</dbReference>
<dbReference type="InterPro" id="IPR009057">
    <property type="entry name" value="Homeodomain-like_sf"/>
</dbReference>
<feature type="DNA-binding region" description="H-T-H motif" evidence="3">
    <location>
        <begin position="35"/>
        <end position="54"/>
    </location>
</feature>
<name>A0A317KV77_9BACI</name>
<dbReference type="Proteomes" id="UP000245624">
    <property type="component" value="Unassembled WGS sequence"/>
</dbReference>
<evidence type="ECO:0000256" key="1">
    <source>
        <dbReference type="ARBA" id="ARBA00022491"/>
    </source>
</evidence>
<sequence length="208" mass="24678">MTINSKFNSLKSEKQQHIINAAIKEFVKSGFEKASTNEIVKEANISKGSLFNYFNSKKDLYYYLIDHSIQVIEKIYEQIDYNETDLFKRIQNIGLQKFHIQQKFPHVFDFLASSIQEESAEVKDIIKQKVDPIYDEGKEKIYKDIDYSKFREGIDIEKAMEILNWTMFGFVEKALQQIDSFENIGEFGEQYLKAWKNYSEILKYSFYK</sequence>
<dbReference type="SUPFAM" id="SSF48498">
    <property type="entry name" value="Tetracyclin repressor-like, C-terminal domain"/>
    <property type="match status" value="1"/>
</dbReference>
<gene>
    <name evidence="5" type="ORF">DLJ74_17020</name>
</gene>